<keyword evidence="2" id="KW-0418">Kinase</keyword>
<feature type="domain" description="DAGKc" evidence="1">
    <location>
        <begin position="1"/>
        <end position="146"/>
    </location>
</feature>
<name>A0AAD4C4X5_BOLED</name>
<dbReference type="Gene3D" id="3.40.50.10330">
    <property type="entry name" value="Probable inorganic polyphosphate/atp-NAD kinase, domain 1"/>
    <property type="match status" value="1"/>
</dbReference>
<evidence type="ECO:0000259" key="1">
    <source>
        <dbReference type="PROSITE" id="PS50146"/>
    </source>
</evidence>
<dbReference type="AlphaFoldDB" id="A0AAD4C4X5"/>
<dbReference type="GO" id="GO:0005737">
    <property type="term" value="C:cytoplasm"/>
    <property type="evidence" value="ECO:0007669"/>
    <property type="project" value="TreeGrafter"/>
</dbReference>
<dbReference type="GO" id="GO:0001727">
    <property type="term" value="F:lipid kinase activity"/>
    <property type="evidence" value="ECO:0007669"/>
    <property type="project" value="TreeGrafter"/>
</dbReference>
<dbReference type="SUPFAM" id="SSF111331">
    <property type="entry name" value="NAD kinase/diacylglycerol kinase-like"/>
    <property type="match status" value="1"/>
</dbReference>
<dbReference type="InterPro" id="IPR016064">
    <property type="entry name" value="NAD/diacylglycerol_kinase_sf"/>
</dbReference>
<dbReference type="PROSITE" id="PS50146">
    <property type="entry name" value="DAGK"/>
    <property type="match status" value="1"/>
</dbReference>
<keyword evidence="3" id="KW-1185">Reference proteome</keyword>
<dbReference type="InterPro" id="IPR017438">
    <property type="entry name" value="ATP-NAD_kinase_N"/>
</dbReference>
<organism evidence="2 3">
    <name type="scientific">Boletus edulis BED1</name>
    <dbReference type="NCBI Taxonomy" id="1328754"/>
    <lineage>
        <taxon>Eukaryota</taxon>
        <taxon>Fungi</taxon>
        <taxon>Dikarya</taxon>
        <taxon>Basidiomycota</taxon>
        <taxon>Agaricomycotina</taxon>
        <taxon>Agaricomycetes</taxon>
        <taxon>Agaricomycetidae</taxon>
        <taxon>Boletales</taxon>
        <taxon>Boletineae</taxon>
        <taxon>Boletaceae</taxon>
        <taxon>Boletoideae</taxon>
        <taxon>Boletus</taxon>
    </lineage>
</organism>
<dbReference type="PANTHER" id="PTHR12358:SF105">
    <property type="entry name" value="DAGKC DOMAIN-CONTAINING PROTEIN"/>
    <property type="match status" value="1"/>
</dbReference>
<keyword evidence="2" id="KW-0808">Transferase</keyword>
<dbReference type="Pfam" id="PF00781">
    <property type="entry name" value="DAGK_cat"/>
    <property type="match status" value="1"/>
</dbReference>
<dbReference type="InterPro" id="IPR050187">
    <property type="entry name" value="Lipid_Phosphate_FormReg"/>
</dbReference>
<reference evidence="2" key="1">
    <citation type="submission" date="2019-10" db="EMBL/GenBank/DDBJ databases">
        <authorList>
            <consortium name="DOE Joint Genome Institute"/>
            <person name="Kuo A."/>
            <person name="Miyauchi S."/>
            <person name="Kiss E."/>
            <person name="Drula E."/>
            <person name="Kohler A."/>
            <person name="Sanchez-Garcia M."/>
            <person name="Andreopoulos B."/>
            <person name="Barry K.W."/>
            <person name="Bonito G."/>
            <person name="Buee M."/>
            <person name="Carver A."/>
            <person name="Chen C."/>
            <person name="Cichocki N."/>
            <person name="Clum A."/>
            <person name="Culley D."/>
            <person name="Crous P.W."/>
            <person name="Fauchery L."/>
            <person name="Girlanda M."/>
            <person name="Hayes R."/>
            <person name="Keri Z."/>
            <person name="LaButti K."/>
            <person name="Lipzen A."/>
            <person name="Lombard V."/>
            <person name="Magnuson J."/>
            <person name="Maillard F."/>
            <person name="Morin E."/>
            <person name="Murat C."/>
            <person name="Nolan M."/>
            <person name="Ohm R."/>
            <person name="Pangilinan J."/>
            <person name="Pereira M."/>
            <person name="Perotto S."/>
            <person name="Peter M."/>
            <person name="Riley R."/>
            <person name="Sitrit Y."/>
            <person name="Stielow B."/>
            <person name="Szollosi G."/>
            <person name="Zifcakova L."/>
            <person name="Stursova M."/>
            <person name="Spatafora J.W."/>
            <person name="Tedersoo L."/>
            <person name="Vaario L.-M."/>
            <person name="Yamada A."/>
            <person name="Yan M."/>
            <person name="Wang P."/>
            <person name="Xu J."/>
            <person name="Bruns T."/>
            <person name="Baldrian P."/>
            <person name="Vilgalys R."/>
            <person name="Henrissat B."/>
            <person name="Grigoriev I.V."/>
            <person name="Hibbett D."/>
            <person name="Nagy L.G."/>
            <person name="Martin F.M."/>
        </authorList>
    </citation>
    <scope>NUCLEOTIDE SEQUENCE</scope>
    <source>
        <strain evidence="2">BED1</strain>
    </source>
</reference>
<evidence type="ECO:0000313" key="3">
    <source>
        <dbReference type="Proteomes" id="UP001194468"/>
    </source>
</evidence>
<dbReference type="EMBL" id="WHUW01000004">
    <property type="protein sequence ID" value="KAF8448087.1"/>
    <property type="molecule type" value="Genomic_DNA"/>
</dbReference>
<accession>A0AAD4C4X5</accession>
<dbReference type="PANTHER" id="PTHR12358">
    <property type="entry name" value="SPHINGOSINE KINASE"/>
    <property type="match status" value="1"/>
</dbReference>
<reference evidence="2" key="2">
    <citation type="journal article" date="2020" name="Nat. Commun.">
        <title>Large-scale genome sequencing of mycorrhizal fungi provides insights into the early evolution of symbiotic traits.</title>
        <authorList>
            <person name="Miyauchi S."/>
            <person name="Kiss E."/>
            <person name="Kuo A."/>
            <person name="Drula E."/>
            <person name="Kohler A."/>
            <person name="Sanchez-Garcia M."/>
            <person name="Morin E."/>
            <person name="Andreopoulos B."/>
            <person name="Barry K.W."/>
            <person name="Bonito G."/>
            <person name="Buee M."/>
            <person name="Carver A."/>
            <person name="Chen C."/>
            <person name="Cichocki N."/>
            <person name="Clum A."/>
            <person name="Culley D."/>
            <person name="Crous P.W."/>
            <person name="Fauchery L."/>
            <person name="Girlanda M."/>
            <person name="Hayes R.D."/>
            <person name="Keri Z."/>
            <person name="LaButti K."/>
            <person name="Lipzen A."/>
            <person name="Lombard V."/>
            <person name="Magnuson J."/>
            <person name="Maillard F."/>
            <person name="Murat C."/>
            <person name="Nolan M."/>
            <person name="Ohm R.A."/>
            <person name="Pangilinan J."/>
            <person name="Pereira M.F."/>
            <person name="Perotto S."/>
            <person name="Peter M."/>
            <person name="Pfister S."/>
            <person name="Riley R."/>
            <person name="Sitrit Y."/>
            <person name="Stielow J.B."/>
            <person name="Szollosi G."/>
            <person name="Zifcakova L."/>
            <person name="Stursova M."/>
            <person name="Spatafora J.W."/>
            <person name="Tedersoo L."/>
            <person name="Vaario L.M."/>
            <person name="Yamada A."/>
            <person name="Yan M."/>
            <person name="Wang P."/>
            <person name="Xu J."/>
            <person name="Bruns T."/>
            <person name="Baldrian P."/>
            <person name="Vilgalys R."/>
            <person name="Dunand C."/>
            <person name="Henrissat B."/>
            <person name="Grigoriev I.V."/>
            <person name="Hibbett D."/>
            <person name="Nagy L.G."/>
            <person name="Martin F.M."/>
        </authorList>
    </citation>
    <scope>NUCLEOTIDE SEQUENCE</scope>
    <source>
        <strain evidence="2">BED1</strain>
    </source>
</reference>
<dbReference type="InterPro" id="IPR001206">
    <property type="entry name" value="Diacylglycerol_kinase_cat_dom"/>
</dbReference>
<comment type="caution">
    <text evidence="2">The sequence shown here is derived from an EMBL/GenBank/DDBJ whole genome shotgun (WGS) entry which is preliminary data.</text>
</comment>
<evidence type="ECO:0000313" key="2">
    <source>
        <dbReference type="EMBL" id="KAF8448087.1"/>
    </source>
</evidence>
<dbReference type="Proteomes" id="UP001194468">
    <property type="component" value="Unassembled WGS sequence"/>
</dbReference>
<proteinExistence type="predicted"/>
<protein>
    <submittedName>
        <fullName evidence="2">ATP-NAD kinase-like domain-containing protein</fullName>
    </submittedName>
</protein>
<dbReference type="GO" id="GO:0046512">
    <property type="term" value="P:sphingosine biosynthetic process"/>
    <property type="evidence" value="ECO:0007669"/>
    <property type="project" value="TreeGrafter"/>
</dbReference>
<sequence length="396" mass="43459">MPILVVYNPVCGDCTAEHFFNTHVIPRLHTANLIPTEIIRTRASGDAGIETLRFLNRHKKDVTVVLGSGDGTLHEIVNYLAFTTDVEDDRVIHFVLVPCGTANALYASLFRPAPLEETVAYRLRSLEAFIGASTPRLLTLSLTSLSGPLGSHRGPHDSRPVASIVVTSTALHAAILKDSEKLRKEIPGIERFKVAAQQNITKWYASHVKLLPIPSSGVVLTYDPEEGDFVPFGSDVNGSALDVHGPFAYFLSTMNVDRLEPEFRINPMVSKSPPTGASIDVIMVRPQRDPTFTVDTPKAREKFAEKTVAVLTTAYQDGIHINLRYSLNGEITGGDGNTVVECFRCGGWEWIPDETDQDAHLLCADGTIFEIEKGGQATCRATSRTDTTLRNFHIHV</sequence>
<gene>
    <name evidence="2" type="ORF">L210DRAFT_711790</name>
</gene>
<dbReference type="GO" id="GO:0016020">
    <property type="term" value="C:membrane"/>
    <property type="evidence" value="ECO:0007669"/>
    <property type="project" value="TreeGrafter"/>
</dbReference>